<sequence length="478" mass="52427">MTDPLDMEPGHSIKLSDYEMYPIPCEGEPAESQSQAAQLNQTESVLSSSVHETSVQELAPVDGGWKAWRFCAAGVVLEAMIWGFGYSYGIFQDYYTSNPPFEHASVVSIAAVGTTSIGIQFGETIFLSLFFERYPDWLKASAWVGLLIAFASLLLASFATELWHLILLQGVCFGISGGLIYYPIIVWLPQWFVRRRGLASGIIFSGSGVGGFAFPFMLQTMLEKYGFRWTLRIWSFFTLVTVGVAVLGMTPRLPVPKFRRGQRPRFIPPQMHFLRRPMFWALGIATVLQVLSYNSVSLYIATYTKVISTAFEASVVLALFNSSGVIFQVLTGHLCDRIPYTWVMFVSTFAGGLSVFLLWGFARTLPLVFVFSVVFGGLMSGFNSVELLAIADCAGSKPEQSSIIWALCFVFRGIASVVGPLVSGTLYDLGKTSPHASEMSYGAYGFQALEIFVGVCAVATSVSSIVVAATRSRVQVQS</sequence>
<keyword evidence="5" id="KW-1185">Reference proteome</keyword>
<feature type="transmembrane region" description="Helical" evidence="3">
    <location>
        <begin position="368"/>
        <end position="391"/>
    </location>
</feature>
<dbReference type="RefSeq" id="XP_040765074.1">
    <property type="nucleotide sequence ID" value="XM_040908786.1"/>
</dbReference>
<feature type="transmembrane region" description="Helical" evidence="3">
    <location>
        <begin position="342"/>
        <end position="362"/>
    </location>
</feature>
<feature type="transmembrane region" description="Helical" evidence="3">
    <location>
        <begin position="403"/>
        <end position="423"/>
    </location>
</feature>
<accession>A0A165ELY1</accession>
<evidence type="ECO:0000256" key="3">
    <source>
        <dbReference type="SAM" id="Phobius"/>
    </source>
</evidence>
<dbReference type="InParanoid" id="A0A165ELY1"/>
<dbReference type="Gene3D" id="1.20.1250.20">
    <property type="entry name" value="MFS general substrate transporter like domains"/>
    <property type="match status" value="2"/>
</dbReference>
<dbReference type="Pfam" id="PF07690">
    <property type="entry name" value="MFS_1"/>
    <property type="match status" value="1"/>
</dbReference>
<dbReference type="InterPro" id="IPR011701">
    <property type="entry name" value="MFS"/>
</dbReference>
<evidence type="ECO:0000256" key="1">
    <source>
        <dbReference type="ARBA" id="ARBA00004141"/>
    </source>
</evidence>
<feature type="transmembrane region" description="Helical" evidence="3">
    <location>
        <begin position="166"/>
        <end position="185"/>
    </location>
</feature>
<feature type="transmembrane region" description="Helical" evidence="3">
    <location>
        <begin position="229"/>
        <end position="250"/>
    </location>
</feature>
<dbReference type="InterPro" id="IPR050327">
    <property type="entry name" value="Proton-linked_MCT"/>
</dbReference>
<dbReference type="AlphaFoldDB" id="A0A165ELY1"/>
<dbReference type="GO" id="GO:0022857">
    <property type="term" value="F:transmembrane transporter activity"/>
    <property type="evidence" value="ECO:0007669"/>
    <property type="project" value="InterPro"/>
</dbReference>
<keyword evidence="3" id="KW-0472">Membrane</keyword>
<comment type="subcellular location">
    <subcellularLocation>
        <location evidence="1">Membrane</location>
        <topology evidence="1">Multi-pass membrane protein</topology>
    </subcellularLocation>
</comment>
<organism evidence="4 5">
    <name type="scientific">Laetiporus sulphureus 93-53</name>
    <dbReference type="NCBI Taxonomy" id="1314785"/>
    <lineage>
        <taxon>Eukaryota</taxon>
        <taxon>Fungi</taxon>
        <taxon>Dikarya</taxon>
        <taxon>Basidiomycota</taxon>
        <taxon>Agaricomycotina</taxon>
        <taxon>Agaricomycetes</taxon>
        <taxon>Polyporales</taxon>
        <taxon>Laetiporus</taxon>
    </lineage>
</organism>
<comment type="similarity">
    <text evidence="2">Belongs to the major facilitator superfamily. Monocarboxylate porter (TC 2.A.1.13) family.</text>
</comment>
<proteinExistence type="inferred from homology"/>
<dbReference type="Proteomes" id="UP000076871">
    <property type="component" value="Unassembled WGS sequence"/>
</dbReference>
<feature type="transmembrane region" description="Helical" evidence="3">
    <location>
        <begin position="279"/>
        <end position="300"/>
    </location>
</feature>
<feature type="transmembrane region" description="Helical" evidence="3">
    <location>
        <begin position="106"/>
        <end position="130"/>
    </location>
</feature>
<keyword evidence="3" id="KW-1133">Transmembrane helix</keyword>
<keyword evidence="3" id="KW-0812">Transmembrane</keyword>
<dbReference type="SUPFAM" id="SSF103473">
    <property type="entry name" value="MFS general substrate transporter"/>
    <property type="match status" value="1"/>
</dbReference>
<feature type="transmembrane region" description="Helical" evidence="3">
    <location>
        <begin position="197"/>
        <end position="217"/>
    </location>
</feature>
<dbReference type="GO" id="GO:0016020">
    <property type="term" value="C:membrane"/>
    <property type="evidence" value="ECO:0007669"/>
    <property type="project" value="UniProtKB-SubCell"/>
</dbReference>
<feature type="transmembrane region" description="Helical" evidence="3">
    <location>
        <begin position="306"/>
        <end position="330"/>
    </location>
</feature>
<dbReference type="PANTHER" id="PTHR11360:SF287">
    <property type="entry name" value="MFS MONOCARBOXYLATE TRANSPORTER"/>
    <property type="match status" value="1"/>
</dbReference>
<feature type="transmembrane region" description="Helical" evidence="3">
    <location>
        <begin position="67"/>
        <end position="86"/>
    </location>
</feature>
<dbReference type="GeneID" id="63825815"/>
<feature type="transmembrane region" description="Helical" evidence="3">
    <location>
        <begin position="142"/>
        <end position="160"/>
    </location>
</feature>
<evidence type="ECO:0000256" key="2">
    <source>
        <dbReference type="ARBA" id="ARBA00006727"/>
    </source>
</evidence>
<dbReference type="PANTHER" id="PTHR11360">
    <property type="entry name" value="MONOCARBOXYLATE TRANSPORTER"/>
    <property type="match status" value="1"/>
</dbReference>
<feature type="transmembrane region" description="Helical" evidence="3">
    <location>
        <begin position="443"/>
        <end position="469"/>
    </location>
</feature>
<dbReference type="OrthoDB" id="2213137at2759"/>
<gene>
    <name evidence="4" type="ORF">LAESUDRAFT_725247</name>
</gene>
<protein>
    <submittedName>
        <fullName evidence="4">MFS general substrate transporter</fullName>
    </submittedName>
</protein>
<name>A0A165ELY1_9APHY</name>
<evidence type="ECO:0000313" key="4">
    <source>
        <dbReference type="EMBL" id="KZT07334.1"/>
    </source>
</evidence>
<evidence type="ECO:0000313" key="5">
    <source>
        <dbReference type="Proteomes" id="UP000076871"/>
    </source>
</evidence>
<dbReference type="InterPro" id="IPR036259">
    <property type="entry name" value="MFS_trans_sf"/>
</dbReference>
<dbReference type="EMBL" id="KV427620">
    <property type="protein sequence ID" value="KZT07334.1"/>
    <property type="molecule type" value="Genomic_DNA"/>
</dbReference>
<reference evidence="4 5" key="1">
    <citation type="journal article" date="2016" name="Mol. Biol. Evol.">
        <title>Comparative Genomics of Early-Diverging Mushroom-Forming Fungi Provides Insights into the Origins of Lignocellulose Decay Capabilities.</title>
        <authorList>
            <person name="Nagy L.G."/>
            <person name="Riley R."/>
            <person name="Tritt A."/>
            <person name="Adam C."/>
            <person name="Daum C."/>
            <person name="Floudas D."/>
            <person name="Sun H."/>
            <person name="Yadav J.S."/>
            <person name="Pangilinan J."/>
            <person name="Larsson K.H."/>
            <person name="Matsuura K."/>
            <person name="Barry K."/>
            <person name="Labutti K."/>
            <person name="Kuo R."/>
            <person name="Ohm R.A."/>
            <person name="Bhattacharya S.S."/>
            <person name="Shirouzu T."/>
            <person name="Yoshinaga Y."/>
            <person name="Martin F.M."/>
            <person name="Grigoriev I.V."/>
            <person name="Hibbett D.S."/>
        </authorList>
    </citation>
    <scope>NUCLEOTIDE SEQUENCE [LARGE SCALE GENOMIC DNA]</scope>
    <source>
        <strain evidence="4 5">93-53</strain>
    </source>
</reference>